<dbReference type="SUPFAM" id="SSF103473">
    <property type="entry name" value="MFS general substrate transporter"/>
    <property type="match status" value="1"/>
</dbReference>
<feature type="transmembrane region" description="Helical" evidence="9">
    <location>
        <begin position="213"/>
        <end position="234"/>
    </location>
</feature>
<evidence type="ECO:0000256" key="8">
    <source>
        <dbReference type="SAM" id="MobiDB-lite"/>
    </source>
</evidence>
<evidence type="ECO:0000256" key="3">
    <source>
        <dbReference type="ARBA" id="ARBA00022448"/>
    </source>
</evidence>
<dbReference type="PROSITE" id="PS50850">
    <property type="entry name" value="MFS"/>
    <property type="match status" value="1"/>
</dbReference>
<feature type="compositionally biased region" description="Polar residues" evidence="8">
    <location>
        <begin position="21"/>
        <end position="30"/>
    </location>
</feature>
<evidence type="ECO:0000313" key="12">
    <source>
        <dbReference type="Proteomes" id="UP000754883"/>
    </source>
</evidence>
<feature type="transmembrane region" description="Helical" evidence="9">
    <location>
        <begin position="182"/>
        <end position="201"/>
    </location>
</feature>
<name>A0A9N9U3Z7_9HYPO</name>
<feature type="transmembrane region" description="Helical" evidence="9">
    <location>
        <begin position="306"/>
        <end position="325"/>
    </location>
</feature>
<evidence type="ECO:0000256" key="4">
    <source>
        <dbReference type="ARBA" id="ARBA00022692"/>
    </source>
</evidence>
<dbReference type="AlphaFoldDB" id="A0A9N9U3Z7"/>
<evidence type="ECO:0000259" key="10">
    <source>
        <dbReference type="PROSITE" id="PS50850"/>
    </source>
</evidence>
<dbReference type="FunFam" id="1.20.1250.20:FF:000078">
    <property type="entry name" value="MFS maltose transporter, putative"/>
    <property type="match status" value="1"/>
</dbReference>
<feature type="transmembrane region" description="Helical" evidence="9">
    <location>
        <begin position="365"/>
        <end position="386"/>
    </location>
</feature>
<dbReference type="InterPro" id="IPR050360">
    <property type="entry name" value="MFS_Sugar_Transporters"/>
</dbReference>
<evidence type="ECO:0000256" key="9">
    <source>
        <dbReference type="SAM" id="Phobius"/>
    </source>
</evidence>
<feature type="transmembrane region" description="Helical" evidence="9">
    <location>
        <begin position="430"/>
        <end position="452"/>
    </location>
</feature>
<keyword evidence="3 7" id="KW-0813">Transport</keyword>
<feature type="compositionally biased region" description="Basic and acidic residues" evidence="8">
    <location>
        <begin position="1"/>
        <end position="18"/>
    </location>
</feature>
<proteinExistence type="inferred from homology"/>
<evidence type="ECO:0000256" key="5">
    <source>
        <dbReference type="ARBA" id="ARBA00022989"/>
    </source>
</evidence>
<gene>
    <name evidence="11" type="ORF">CBYS24578_00009186</name>
</gene>
<dbReference type="NCBIfam" id="TIGR00879">
    <property type="entry name" value="SP"/>
    <property type="match status" value="1"/>
</dbReference>
<dbReference type="Proteomes" id="UP000754883">
    <property type="component" value="Unassembled WGS sequence"/>
</dbReference>
<feature type="transmembrane region" description="Helical" evidence="9">
    <location>
        <begin position="464"/>
        <end position="483"/>
    </location>
</feature>
<evidence type="ECO:0000256" key="2">
    <source>
        <dbReference type="ARBA" id="ARBA00010992"/>
    </source>
</evidence>
<dbReference type="EMBL" id="CABFNO020001300">
    <property type="protein sequence ID" value="CAG9978431.1"/>
    <property type="molecule type" value="Genomic_DNA"/>
</dbReference>
<feature type="region of interest" description="Disordered" evidence="8">
    <location>
        <begin position="1"/>
        <end position="30"/>
    </location>
</feature>
<dbReference type="PANTHER" id="PTHR48022:SF22">
    <property type="entry name" value="MAJOR FACILITATOR SUPERFAMILY (MFS) PROFILE DOMAIN-CONTAINING PROTEIN"/>
    <property type="match status" value="1"/>
</dbReference>
<organism evidence="11 12">
    <name type="scientific">Clonostachys byssicola</name>
    <dbReference type="NCBI Taxonomy" id="160290"/>
    <lineage>
        <taxon>Eukaryota</taxon>
        <taxon>Fungi</taxon>
        <taxon>Dikarya</taxon>
        <taxon>Ascomycota</taxon>
        <taxon>Pezizomycotina</taxon>
        <taxon>Sordariomycetes</taxon>
        <taxon>Hypocreomycetidae</taxon>
        <taxon>Hypocreales</taxon>
        <taxon>Bionectriaceae</taxon>
        <taxon>Clonostachys</taxon>
    </lineage>
</organism>
<dbReference type="InterPro" id="IPR020846">
    <property type="entry name" value="MFS_dom"/>
</dbReference>
<evidence type="ECO:0000256" key="7">
    <source>
        <dbReference type="RuleBase" id="RU003346"/>
    </source>
</evidence>
<accession>A0A9N9U3Z7</accession>
<dbReference type="PANTHER" id="PTHR48022">
    <property type="entry name" value="PLASTIDIC GLUCOSE TRANSPORTER 4"/>
    <property type="match status" value="1"/>
</dbReference>
<dbReference type="OrthoDB" id="6612291at2759"/>
<dbReference type="InterPro" id="IPR003663">
    <property type="entry name" value="Sugar/inositol_transpt"/>
</dbReference>
<dbReference type="GO" id="GO:0016020">
    <property type="term" value="C:membrane"/>
    <property type="evidence" value="ECO:0007669"/>
    <property type="project" value="UniProtKB-SubCell"/>
</dbReference>
<sequence length="527" mass="57500">MAVLAMEKDDTKTAHAETAEDLSSAQNAEEQELTPTQALRKYPRVVFWCCFAIWILFLSSFDNQAGGVVLGIPQFRKDFGHAFDGGYVLPAGWQSAHSGGPTASTVIGALGSSWVADKIGRKYTLALDVLNVLVGITLETISTTNPVFFAGKLINGFSVGAFVTVSMAYVGEIVPLALRGSITAACAVSFTIGSLVAALIVNGTSNQDSRWAYRIIFVSQYGVAGVAAIGLPFLPESPWWLLSKGKQDKALKSLRRLGYSADEVTSKIAGIQTVLDKSLQETAGASFLECFRASNFRRMCVGIDPLIVQALGGAYFIAAYSTYYLQLGGYTVSESFQINIGQQVLSMSGNILSWFIIDRFGRRPLTVWGSAFTTLLLVIAGGLGLVQQPSFVKGTVAMMWMWCFFYNFTIGATAYTLMAEIATARLRAKTAAIGLATQQAIFTMWAFVIPYLFNPDQANLGGRIAFIFSGLGVLCTVLLWLYLPETMGRTYEELDEMFMKRVPAWQFKSYQTDAQMNIAAEQRSLKE</sequence>
<evidence type="ECO:0000313" key="11">
    <source>
        <dbReference type="EMBL" id="CAG9978431.1"/>
    </source>
</evidence>
<reference evidence="12" key="1">
    <citation type="submission" date="2019-06" db="EMBL/GenBank/DDBJ databases">
        <authorList>
            <person name="Broberg M."/>
        </authorList>
    </citation>
    <scope>NUCLEOTIDE SEQUENCE [LARGE SCALE GENOMIC DNA]</scope>
</reference>
<reference evidence="11 12" key="2">
    <citation type="submission" date="2021-10" db="EMBL/GenBank/DDBJ databases">
        <authorList>
            <person name="Piombo E."/>
        </authorList>
    </citation>
    <scope>NUCLEOTIDE SEQUENCE [LARGE SCALE GENOMIC DNA]</scope>
</reference>
<dbReference type="InterPro" id="IPR005828">
    <property type="entry name" value="MFS_sugar_transport-like"/>
</dbReference>
<dbReference type="PROSITE" id="PS00217">
    <property type="entry name" value="SUGAR_TRANSPORT_2"/>
    <property type="match status" value="1"/>
</dbReference>
<feature type="transmembrane region" description="Helical" evidence="9">
    <location>
        <begin position="45"/>
        <end position="61"/>
    </location>
</feature>
<feature type="domain" description="Major facilitator superfamily (MFS) profile" evidence="10">
    <location>
        <begin position="48"/>
        <end position="487"/>
    </location>
</feature>
<dbReference type="Pfam" id="PF00083">
    <property type="entry name" value="Sugar_tr"/>
    <property type="match status" value="1"/>
</dbReference>
<keyword evidence="12" id="KW-1185">Reference proteome</keyword>
<dbReference type="Gene3D" id="1.20.1250.20">
    <property type="entry name" value="MFS general substrate transporter like domains"/>
    <property type="match status" value="1"/>
</dbReference>
<keyword evidence="4 9" id="KW-0812">Transmembrane</keyword>
<keyword evidence="5 9" id="KW-1133">Transmembrane helix</keyword>
<evidence type="ECO:0000256" key="6">
    <source>
        <dbReference type="ARBA" id="ARBA00023136"/>
    </source>
</evidence>
<dbReference type="InterPro" id="IPR005829">
    <property type="entry name" value="Sugar_transporter_CS"/>
</dbReference>
<feature type="transmembrane region" description="Helical" evidence="9">
    <location>
        <begin position="398"/>
        <end position="418"/>
    </location>
</feature>
<comment type="caution">
    <text evidence="11">The sequence shown here is derived from an EMBL/GenBank/DDBJ whole genome shotgun (WGS) entry which is preliminary data.</text>
</comment>
<protein>
    <recommendedName>
        <fullName evidence="10">Major facilitator superfamily (MFS) profile domain-containing protein</fullName>
    </recommendedName>
</protein>
<dbReference type="GO" id="GO:0005351">
    <property type="term" value="F:carbohydrate:proton symporter activity"/>
    <property type="evidence" value="ECO:0007669"/>
    <property type="project" value="TreeGrafter"/>
</dbReference>
<keyword evidence="6 9" id="KW-0472">Membrane</keyword>
<feature type="transmembrane region" description="Helical" evidence="9">
    <location>
        <begin position="153"/>
        <end position="170"/>
    </location>
</feature>
<evidence type="ECO:0000256" key="1">
    <source>
        <dbReference type="ARBA" id="ARBA00004141"/>
    </source>
</evidence>
<comment type="similarity">
    <text evidence="2 7">Belongs to the major facilitator superfamily. Sugar transporter (TC 2.A.1.1) family.</text>
</comment>
<dbReference type="InterPro" id="IPR036259">
    <property type="entry name" value="MFS_trans_sf"/>
</dbReference>
<comment type="subcellular location">
    <subcellularLocation>
        <location evidence="1">Membrane</location>
        <topology evidence="1">Multi-pass membrane protein</topology>
    </subcellularLocation>
</comment>